<sequence length="164" mass="18907">MRYRQSAFAKDIQLAFFKIFHKVPEIKTNAGAKIAEWKKDPQVSEAYNKLWEVDDNNLTTINTIILKVMSREAKEDCLKPPIIAFALAICCTVLNPRGKDIRCTEEIIKKYCAIFLAQLSAEKIPSKNDIMNIQDDSRYANDYNDNNIEEHSENDIDEDAKLFE</sequence>
<keyword evidence="3" id="KW-1185">Reference proteome</keyword>
<comment type="caution">
    <text evidence="2">The sequence shown here is derived from an EMBL/GenBank/DDBJ whole genome shotgun (WGS) entry which is preliminary data.</text>
</comment>
<gene>
    <name evidence="2" type="ORF">C2G38_2326909</name>
</gene>
<proteinExistence type="predicted"/>
<feature type="region of interest" description="Disordered" evidence="1">
    <location>
        <begin position="141"/>
        <end position="164"/>
    </location>
</feature>
<evidence type="ECO:0000313" key="3">
    <source>
        <dbReference type="Proteomes" id="UP000266673"/>
    </source>
</evidence>
<evidence type="ECO:0000313" key="2">
    <source>
        <dbReference type="EMBL" id="RIB27497.1"/>
    </source>
</evidence>
<reference evidence="2 3" key="1">
    <citation type="submission" date="2018-06" db="EMBL/GenBank/DDBJ databases">
        <title>Comparative genomics reveals the genomic features of Rhizophagus irregularis, R. cerebriforme, R. diaphanum and Gigaspora rosea, and their symbiotic lifestyle signature.</title>
        <authorList>
            <person name="Morin E."/>
            <person name="San Clemente H."/>
            <person name="Chen E.C.H."/>
            <person name="De La Providencia I."/>
            <person name="Hainaut M."/>
            <person name="Kuo A."/>
            <person name="Kohler A."/>
            <person name="Murat C."/>
            <person name="Tang N."/>
            <person name="Roy S."/>
            <person name="Loubradou J."/>
            <person name="Henrissat B."/>
            <person name="Grigoriev I.V."/>
            <person name="Corradi N."/>
            <person name="Roux C."/>
            <person name="Martin F.M."/>
        </authorList>
    </citation>
    <scope>NUCLEOTIDE SEQUENCE [LARGE SCALE GENOMIC DNA]</scope>
    <source>
        <strain evidence="2 3">DAOM 194757</strain>
    </source>
</reference>
<dbReference type="OrthoDB" id="2378787at2759"/>
<organism evidence="2 3">
    <name type="scientific">Gigaspora rosea</name>
    <dbReference type="NCBI Taxonomy" id="44941"/>
    <lineage>
        <taxon>Eukaryota</taxon>
        <taxon>Fungi</taxon>
        <taxon>Fungi incertae sedis</taxon>
        <taxon>Mucoromycota</taxon>
        <taxon>Glomeromycotina</taxon>
        <taxon>Glomeromycetes</taxon>
        <taxon>Diversisporales</taxon>
        <taxon>Gigasporaceae</taxon>
        <taxon>Gigaspora</taxon>
    </lineage>
</organism>
<dbReference type="EMBL" id="QKWP01000096">
    <property type="protein sequence ID" value="RIB27497.1"/>
    <property type="molecule type" value="Genomic_DNA"/>
</dbReference>
<feature type="compositionally biased region" description="Basic and acidic residues" evidence="1">
    <location>
        <begin position="148"/>
        <end position="164"/>
    </location>
</feature>
<protein>
    <submittedName>
        <fullName evidence="2">Uncharacterized protein</fullName>
    </submittedName>
</protein>
<evidence type="ECO:0000256" key="1">
    <source>
        <dbReference type="SAM" id="MobiDB-lite"/>
    </source>
</evidence>
<name>A0A397W1M5_9GLOM</name>
<accession>A0A397W1M5</accession>
<dbReference type="AlphaFoldDB" id="A0A397W1M5"/>
<dbReference type="Proteomes" id="UP000266673">
    <property type="component" value="Unassembled WGS sequence"/>
</dbReference>